<comment type="caution">
    <text evidence="1">The sequence shown here is derived from an EMBL/GenBank/DDBJ whole genome shotgun (WGS) entry which is preliminary data.</text>
</comment>
<dbReference type="HOGENOM" id="CLU_745671_0_0_9"/>
<evidence type="ECO:0000313" key="1">
    <source>
        <dbReference type="EMBL" id="EFM26116.1"/>
    </source>
</evidence>
<dbReference type="Proteomes" id="UP000003280">
    <property type="component" value="Unassembled WGS sequence"/>
</dbReference>
<dbReference type="EMBL" id="AEEH01000015">
    <property type="protein sequence ID" value="EFM26116.1"/>
    <property type="molecule type" value="Genomic_DNA"/>
</dbReference>
<sequence length="371" mass="42743">MKKIIKKSLILVAFSLMIYIPIWANTTINEYFEQNKFTDIKVSELVDSIFMNKHRIYEGLTYEDLSNIDLSFESKLFLEENGIDIEQKLNKFISKNDLYTMKFEEKQLYIGNLEDDIVALRNAAEANRFSKKEVKEYVDGLLKNTTVTYDNTISLYSAPTRKDPGVGFEAQSKNNFYQFTSYATLPNVNINNYNEIVWHFVSPTSDKGDTLDFGVRKGKWGWAGTLLSKATGQTDVALNKTLYDGDRIYYNIYRGSDGLINCKLVNASNFSDVIASVRVRLNNSRNDTLAFNKQITMTWNNAKLEGSYISNGTFKDSYVYNSRGGYFRLEDRLNNNHYGTFGSYQIPSSSSYTTWYNSNYTDYVNITLPRR</sequence>
<keyword evidence="2" id="KW-1185">Reference proteome</keyword>
<protein>
    <submittedName>
        <fullName evidence="1">Uncharacterized protein</fullName>
    </submittedName>
</protein>
<reference evidence="1 2" key="1">
    <citation type="submission" date="2010-07" db="EMBL/GenBank/DDBJ databases">
        <authorList>
            <person name="Muzny D."/>
            <person name="Qin X."/>
            <person name="Deng J."/>
            <person name="Jiang H."/>
            <person name="Liu Y."/>
            <person name="Qu J."/>
            <person name="Song X.-Z."/>
            <person name="Zhang L."/>
            <person name="Thornton R."/>
            <person name="Coyle M."/>
            <person name="Francisco L."/>
            <person name="Jackson L."/>
            <person name="Javaid M."/>
            <person name="Korchina V."/>
            <person name="Kovar C."/>
            <person name="Mata R."/>
            <person name="Mathew T."/>
            <person name="Ngo R."/>
            <person name="Nguyen L."/>
            <person name="Nguyen N."/>
            <person name="Okwuonu G."/>
            <person name="Ongeri F."/>
            <person name="Pham C."/>
            <person name="Simmons D."/>
            <person name="Wilczek-Boney K."/>
            <person name="Hale W."/>
            <person name="Jakkamsetti A."/>
            <person name="Pham P."/>
            <person name="Ruth R."/>
            <person name="San Lucas F."/>
            <person name="Warren J."/>
            <person name="Zhang J."/>
            <person name="Zhao Z."/>
            <person name="Zhou C."/>
            <person name="Zhu D."/>
            <person name="Lee S."/>
            <person name="Bess C."/>
            <person name="Blankenburg K."/>
            <person name="Forbes L."/>
            <person name="Fu Q."/>
            <person name="Gubbala S."/>
            <person name="Hirani K."/>
            <person name="Jayaseelan J.C."/>
            <person name="Lara F."/>
            <person name="Munidasa M."/>
            <person name="Palculict T."/>
            <person name="Patil S."/>
            <person name="Pu L.-L."/>
            <person name="Saada N."/>
            <person name="Tang L."/>
            <person name="Weissenberger G."/>
            <person name="Zhu Y."/>
            <person name="Hemphill L."/>
            <person name="Shang Y."/>
            <person name="Youmans B."/>
            <person name="Ayvaz T."/>
            <person name="Ross M."/>
            <person name="Santibanez J."/>
            <person name="Aqrawi P."/>
            <person name="Gross S."/>
            <person name="Joshi V."/>
            <person name="Fowler G."/>
            <person name="Nazareth L."/>
            <person name="Reid J."/>
            <person name="Worley K."/>
            <person name="Petrosino J."/>
            <person name="Highlander S."/>
            <person name="Gibbs R."/>
        </authorList>
    </citation>
    <scope>NUCLEOTIDE SEQUENCE [LARGE SCALE GENOMIC DNA]</scope>
    <source>
        <strain evidence="1 2">ATCC BAA-1640</strain>
    </source>
</reference>
<dbReference type="AlphaFoldDB" id="E0NJC0"/>
<dbReference type="OrthoDB" id="2987811at2"/>
<name>E0NJC0_9FIRM</name>
<accession>E0NJC0</accession>
<gene>
    <name evidence="1" type="ORF">HMPREF9225_0259</name>
</gene>
<organism evidence="1 2">
    <name type="scientific">Peptoniphilus duerdenii ATCC BAA-1640</name>
    <dbReference type="NCBI Taxonomy" id="862517"/>
    <lineage>
        <taxon>Bacteria</taxon>
        <taxon>Bacillati</taxon>
        <taxon>Bacillota</taxon>
        <taxon>Tissierellia</taxon>
        <taxon>Tissierellales</taxon>
        <taxon>Peptoniphilaceae</taxon>
        <taxon>Peptoniphilus</taxon>
    </lineage>
</organism>
<evidence type="ECO:0000313" key="2">
    <source>
        <dbReference type="Proteomes" id="UP000003280"/>
    </source>
</evidence>
<dbReference type="RefSeq" id="WP_008901095.1">
    <property type="nucleotide sequence ID" value="NZ_GL397071.1"/>
</dbReference>
<proteinExistence type="predicted"/>